<dbReference type="InterPro" id="IPR034242">
    <property type="entry name" value="MauL"/>
</dbReference>
<keyword evidence="2" id="KW-0732">Signal</keyword>
<feature type="signal peptide" evidence="2">
    <location>
        <begin position="1"/>
        <end position="19"/>
    </location>
</feature>
<gene>
    <name evidence="3" type="ORF">J2X19_004551</name>
</gene>
<accession>A0ABU2CES9</accession>
<dbReference type="Proteomes" id="UP001180487">
    <property type="component" value="Unassembled WGS sequence"/>
</dbReference>
<dbReference type="CDD" id="cd04221">
    <property type="entry name" value="MauL"/>
    <property type="match status" value="1"/>
</dbReference>
<evidence type="ECO:0000256" key="1">
    <source>
        <dbReference type="ARBA" id="ARBA00004418"/>
    </source>
</evidence>
<evidence type="ECO:0000313" key="4">
    <source>
        <dbReference type="Proteomes" id="UP001180487"/>
    </source>
</evidence>
<proteinExistence type="predicted"/>
<reference evidence="3 4" key="1">
    <citation type="submission" date="2023-07" db="EMBL/GenBank/DDBJ databases">
        <title>Sorghum-associated microbial communities from plants grown in Nebraska, USA.</title>
        <authorList>
            <person name="Schachtman D."/>
        </authorList>
    </citation>
    <scope>NUCLEOTIDE SEQUENCE [LARGE SCALE GENOMIC DNA]</scope>
    <source>
        <strain evidence="3 4">BE313</strain>
    </source>
</reference>
<evidence type="ECO:0000313" key="3">
    <source>
        <dbReference type="EMBL" id="MDR7379855.1"/>
    </source>
</evidence>
<dbReference type="EMBL" id="JAVDXT010000005">
    <property type="protein sequence ID" value="MDR7379855.1"/>
    <property type="molecule type" value="Genomic_DNA"/>
</dbReference>
<comment type="caution">
    <text evidence="3">The sequence shown here is derived from an EMBL/GenBank/DDBJ whole genome shotgun (WGS) entry which is preliminary data.</text>
</comment>
<evidence type="ECO:0000256" key="2">
    <source>
        <dbReference type="SAM" id="SignalP"/>
    </source>
</evidence>
<dbReference type="InterPro" id="IPR008972">
    <property type="entry name" value="Cupredoxin"/>
</dbReference>
<comment type="subcellular location">
    <subcellularLocation>
        <location evidence="1">Periplasm</location>
    </subcellularLocation>
</comment>
<keyword evidence="4" id="KW-1185">Reference proteome</keyword>
<sequence length="199" mass="20824">MRLSFLLTALLCAAGPALAASMQVQVQDGGGKPLAGAVVFLESREAQAAAKPLQGVEVAQANKQFDPQVRVVTVGSAVQFPNHDAVRHHVYSFSPTKTFELKLYAGTTANPVVFDKPGIAVLGCNIHDKMVAWMVVVETPYFGRSGADGKLSLDNVPPGNYRLRVWHANMAVGAPALDQPLALAAAGGAATVRIAGLVP</sequence>
<dbReference type="SUPFAM" id="SSF49464">
    <property type="entry name" value="Carboxypeptidase regulatory domain-like"/>
    <property type="match status" value="1"/>
</dbReference>
<dbReference type="InterPro" id="IPR008969">
    <property type="entry name" value="CarboxyPept-like_regulatory"/>
</dbReference>
<dbReference type="RefSeq" id="WP_310376716.1">
    <property type="nucleotide sequence ID" value="NZ_JAVDXT010000005.1"/>
</dbReference>
<organism evidence="3 4">
    <name type="scientific">Rhodoferax ferrireducens</name>
    <dbReference type="NCBI Taxonomy" id="192843"/>
    <lineage>
        <taxon>Bacteria</taxon>
        <taxon>Pseudomonadati</taxon>
        <taxon>Pseudomonadota</taxon>
        <taxon>Betaproteobacteria</taxon>
        <taxon>Burkholderiales</taxon>
        <taxon>Comamonadaceae</taxon>
        <taxon>Rhodoferax</taxon>
    </lineage>
</organism>
<dbReference type="SUPFAM" id="SSF49503">
    <property type="entry name" value="Cupredoxins"/>
    <property type="match status" value="1"/>
</dbReference>
<name>A0ABU2CES9_9BURK</name>
<dbReference type="Gene3D" id="2.60.40.420">
    <property type="entry name" value="Cupredoxins - blue copper proteins"/>
    <property type="match status" value="1"/>
</dbReference>
<protein>
    <submittedName>
        <fullName evidence="3">Plastocyanin</fullName>
    </submittedName>
</protein>
<feature type="chain" id="PRO_5046392642" evidence="2">
    <location>
        <begin position="20"/>
        <end position="199"/>
    </location>
</feature>